<keyword evidence="3" id="KW-1185">Reference proteome</keyword>
<evidence type="ECO:0000256" key="1">
    <source>
        <dbReference type="SAM" id="SignalP"/>
    </source>
</evidence>
<dbReference type="AlphaFoldDB" id="A0A1H4FPD3"/>
<sequence length="226" mass="24630">MIRPQRASAIRRRLATALLTLSILPACAQVDTARHMAMRFGVVEAQPRIVALATPPAPIGKPRAPLAGDVAARDLLTGQPLTMSVARRGTEVRVRQSDGCDWSRGGDWFAPSKSWSGCGDSANWRDGAAQVRERASIWPLRIGSEGRWTRRAVSSTGRSYERETVCRVVGAEAVVRAGRAPTPAFKVVCDDGGKRTRTTWYAPEEGPVAFVQRHAQDGVEEAWVRS</sequence>
<dbReference type="EMBL" id="FNQM01000026">
    <property type="protein sequence ID" value="SEA98947.1"/>
    <property type="molecule type" value="Genomic_DNA"/>
</dbReference>
<reference evidence="2 3" key="1">
    <citation type="submission" date="2016-10" db="EMBL/GenBank/DDBJ databases">
        <authorList>
            <person name="de Groot N.N."/>
        </authorList>
    </citation>
    <scope>NUCLEOTIDE SEQUENCE [LARGE SCALE GENOMIC DNA]</scope>
    <source>
        <strain evidence="2 3">DSM 15345</strain>
    </source>
</reference>
<dbReference type="STRING" id="89524.SAMN05444370_1263"/>
<dbReference type="RefSeq" id="WP_093256159.1">
    <property type="nucleotide sequence ID" value="NZ_FNQM01000026.1"/>
</dbReference>
<evidence type="ECO:0000313" key="2">
    <source>
        <dbReference type="EMBL" id="SEA98947.1"/>
    </source>
</evidence>
<proteinExistence type="predicted"/>
<feature type="signal peptide" evidence="1">
    <location>
        <begin position="1"/>
        <end position="28"/>
    </location>
</feature>
<feature type="chain" id="PRO_5011742586" description="Group 4 capsule polysaccharide lipoprotein gfcB, YjbF" evidence="1">
    <location>
        <begin position="29"/>
        <end position="226"/>
    </location>
</feature>
<name>A0A1H4FPD3_9RHOB</name>
<keyword evidence="1" id="KW-0732">Signal</keyword>
<accession>A0A1H4FPD3</accession>
<dbReference type="OrthoDB" id="7349375at2"/>
<gene>
    <name evidence="2" type="ORF">SAMN05444370_1263</name>
</gene>
<evidence type="ECO:0000313" key="3">
    <source>
        <dbReference type="Proteomes" id="UP000198703"/>
    </source>
</evidence>
<evidence type="ECO:0008006" key="4">
    <source>
        <dbReference type="Google" id="ProtNLM"/>
    </source>
</evidence>
<protein>
    <recommendedName>
        <fullName evidence="4">Group 4 capsule polysaccharide lipoprotein gfcB, YjbF</fullName>
    </recommendedName>
</protein>
<dbReference type="Proteomes" id="UP000198703">
    <property type="component" value="Unassembled WGS sequence"/>
</dbReference>
<organism evidence="2 3">
    <name type="scientific">Rubrimonas cliftonensis</name>
    <dbReference type="NCBI Taxonomy" id="89524"/>
    <lineage>
        <taxon>Bacteria</taxon>
        <taxon>Pseudomonadati</taxon>
        <taxon>Pseudomonadota</taxon>
        <taxon>Alphaproteobacteria</taxon>
        <taxon>Rhodobacterales</taxon>
        <taxon>Paracoccaceae</taxon>
        <taxon>Rubrimonas</taxon>
    </lineage>
</organism>